<protein>
    <submittedName>
        <fullName evidence="1">Uncharacterized protein</fullName>
    </submittedName>
</protein>
<reference evidence="1 2" key="1">
    <citation type="journal article" date="2015" name="Parasit. Vectors">
        <title>Draft genome of the scabies mite.</title>
        <authorList>
            <person name="Rider S.D.Jr."/>
            <person name="Morgan M.S."/>
            <person name="Arlian L.G."/>
        </authorList>
    </citation>
    <scope>NUCLEOTIDE SEQUENCE [LARGE SCALE GENOMIC DNA]</scope>
    <source>
        <strain evidence="1">Arlian Lab</strain>
    </source>
</reference>
<name>A0A131ZVC7_SARSC</name>
<accession>A0A131ZVC7</accession>
<dbReference type="VEuPathDB" id="VectorBase:SSCA002711"/>
<sequence length="10" mass="1241">MKRTMMESNL</sequence>
<evidence type="ECO:0000313" key="2">
    <source>
        <dbReference type="Proteomes" id="UP000616769"/>
    </source>
</evidence>
<proteinExistence type="predicted"/>
<organism evidence="1 2">
    <name type="scientific">Sarcoptes scabiei</name>
    <name type="common">Itch mite</name>
    <name type="synonym">Acarus scabiei</name>
    <dbReference type="NCBI Taxonomy" id="52283"/>
    <lineage>
        <taxon>Eukaryota</taxon>
        <taxon>Metazoa</taxon>
        <taxon>Ecdysozoa</taxon>
        <taxon>Arthropoda</taxon>
        <taxon>Chelicerata</taxon>
        <taxon>Arachnida</taxon>
        <taxon>Acari</taxon>
        <taxon>Acariformes</taxon>
        <taxon>Sarcoptiformes</taxon>
        <taxon>Astigmata</taxon>
        <taxon>Psoroptidia</taxon>
        <taxon>Sarcoptoidea</taxon>
        <taxon>Sarcoptidae</taxon>
        <taxon>Sarcoptinae</taxon>
        <taxon>Sarcoptes</taxon>
    </lineage>
</organism>
<dbReference type="EMBL" id="JXLN01002680">
    <property type="protein sequence ID" value="KPM02714.1"/>
    <property type="molecule type" value="Genomic_DNA"/>
</dbReference>
<comment type="caution">
    <text evidence="1">The sequence shown here is derived from an EMBL/GenBank/DDBJ whole genome shotgun (WGS) entry which is preliminary data.</text>
</comment>
<evidence type="ECO:0000313" key="1">
    <source>
        <dbReference type="EMBL" id="KPM02714.1"/>
    </source>
</evidence>
<dbReference type="Proteomes" id="UP000616769">
    <property type="component" value="Unassembled WGS sequence"/>
</dbReference>
<gene>
    <name evidence="1" type="ORF">QR98_0011320</name>
</gene>